<keyword evidence="1 2" id="KW-0129">CBS domain</keyword>
<gene>
    <name evidence="4" type="ORF">DIZ78_02360</name>
</gene>
<name>A0A370DSF8_9GAMM</name>
<dbReference type="Pfam" id="PF00571">
    <property type="entry name" value="CBS"/>
    <property type="match status" value="2"/>
</dbReference>
<dbReference type="InterPro" id="IPR000644">
    <property type="entry name" value="CBS_dom"/>
</dbReference>
<evidence type="ECO:0000256" key="1">
    <source>
        <dbReference type="ARBA" id="ARBA00023122"/>
    </source>
</evidence>
<dbReference type="PANTHER" id="PTHR43080:SF2">
    <property type="entry name" value="CBS DOMAIN-CONTAINING PROTEIN"/>
    <property type="match status" value="1"/>
</dbReference>
<protein>
    <submittedName>
        <fullName evidence="4">Cyclic nucleotide-binding protein</fullName>
    </submittedName>
</protein>
<dbReference type="InterPro" id="IPR051257">
    <property type="entry name" value="Diverse_CBS-Domain"/>
</dbReference>
<dbReference type="SMART" id="SM00116">
    <property type="entry name" value="CBS"/>
    <property type="match status" value="2"/>
</dbReference>
<feature type="domain" description="CBS" evidence="3">
    <location>
        <begin position="224"/>
        <end position="279"/>
    </location>
</feature>
<dbReference type="Proteomes" id="UP000254771">
    <property type="component" value="Unassembled WGS sequence"/>
</dbReference>
<dbReference type="InterPro" id="IPR018821">
    <property type="entry name" value="DUF294_put_nucleoTrafse_sb-bd"/>
</dbReference>
<dbReference type="Pfam" id="PF03445">
    <property type="entry name" value="DUF294"/>
    <property type="match status" value="1"/>
</dbReference>
<comment type="caution">
    <text evidence="4">The sequence shown here is derived from an EMBL/GenBank/DDBJ whole genome shotgun (WGS) entry which is preliminary data.</text>
</comment>
<dbReference type="InterPro" id="IPR014710">
    <property type="entry name" value="RmlC-like_jellyroll"/>
</dbReference>
<dbReference type="InterPro" id="IPR046342">
    <property type="entry name" value="CBS_dom_sf"/>
</dbReference>
<dbReference type="PROSITE" id="PS51371">
    <property type="entry name" value="CBS"/>
    <property type="match status" value="2"/>
</dbReference>
<dbReference type="SUPFAM" id="SSF51206">
    <property type="entry name" value="cAMP-binding domain-like"/>
    <property type="match status" value="1"/>
</dbReference>
<dbReference type="Gene3D" id="2.60.120.10">
    <property type="entry name" value="Jelly Rolls"/>
    <property type="match status" value="1"/>
</dbReference>
<evidence type="ECO:0000313" key="5">
    <source>
        <dbReference type="Proteomes" id="UP000254771"/>
    </source>
</evidence>
<evidence type="ECO:0000259" key="3">
    <source>
        <dbReference type="PROSITE" id="PS51371"/>
    </source>
</evidence>
<sequence length="621" mass="69358">MEIELVEIRDFLAQRPPFDALPEEALNQLPKSLGIRYLRRESDFPPADTDDSFIYLVRSGAIELRGENGKLIEKLGEGDIYPVPCQLVDLEQGHNGITVEDTLLYLLPCKKLGELRKTSATFDQHFSESMRERLKRAVGGTRPTSSNNSAHMSVEVHELLKKPAVFINVNCSIQQAAQRMTENNVSSVMIRDGDKLAGIITDRDLRKRCIAEGLSSDQPARRIMSTNLESIPHNALMIHALLLMTRLHVHHLPVLKDSKIFGMLTASDLARQQNTNSAFIATDIRKSNTIEDLALACKRLPDLQLHLSNASASALHIGESVSCITDSVTRRLIEMAEEKLGAPPVPYVWVAGGSQARREQTSHSDQDNALIISNKMKQEHDTYFAALAKFVTDGLNACGYVYCPGKAMASNPKWRQPLRVWCEYFNGWIDKPDPMALMLSSIFFDLSPVYGDDNLFEALQGSILAKTKNNGIFIAYMASNALQHRPPLGFFRTFVLIHGGKHDDTFDIKHRGIVPITDIARVLALAEGLPATNTTDRLRAAMQTSSLSEEMGENLEDALEFIAILRMNHQAEQIRNGAPPDNYLPPDSLSELERTHLKDAFKVIQSMQETLESRYQLGRFG</sequence>
<reference evidence="4 5" key="1">
    <citation type="journal article" date="2018" name="ISME J.">
        <title>Endosymbiont genomes yield clues of tubeworm success.</title>
        <authorList>
            <person name="Li Y."/>
            <person name="Liles M.R."/>
            <person name="Halanych K.M."/>
        </authorList>
    </citation>
    <scope>NUCLEOTIDE SEQUENCE [LARGE SCALE GENOMIC DNA]</scope>
    <source>
        <strain evidence="4">A1462</strain>
    </source>
</reference>
<evidence type="ECO:0000313" key="4">
    <source>
        <dbReference type="EMBL" id="RDH88021.1"/>
    </source>
</evidence>
<dbReference type="GO" id="GO:0008773">
    <property type="term" value="F:[protein-PII] uridylyltransferase activity"/>
    <property type="evidence" value="ECO:0007669"/>
    <property type="project" value="InterPro"/>
</dbReference>
<dbReference type="Gene3D" id="3.10.580.10">
    <property type="entry name" value="CBS-domain"/>
    <property type="match status" value="1"/>
</dbReference>
<feature type="domain" description="CBS" evidence="3">
    <location>
        <begin position="160"/>
        <end position="216"/>
    </location>
</feature>
<dbReference type="EMBL" id="QFXE01000004">
    <property type="protein sequence ID" value="RDH88021.1"/>
    <property type="molecule type" value="Genomic_DNA"/>
</dbReference>
<dbReference type="Pfam" id="PF10335">
    <property type="entry name" value="DUF294_C"/>
    <property type="match status" value="1"/>
</dbReference>
<organism evidence="4 5">
    <name type="scientific">endosymbiont of Escarpia spicata</name>
    <dbReference type="NCBI Taxonomy" id="2200908"/>
    <lineage>
        <taxon>Bacteria</taxon>
        <taxon>Pseudomonadati</taxon>
        <taxon>Pseudomonadota</taxon>
        <taxon>Gammaproteobacteria</taxon>
        <taxon>sulfur-oxidizing symbionts</taxon>
    </lineage>
</organism>
<evidence type="ECO:0000256" key="2">
    <source>
        <dbReference type="PROSITE-ProRule" id="PRU00703"/>
    </source>
</evidence>
<dbReference type="InterPro" id="IPR005105">
    <property type="entry name" value="GlnD_Uridyltrans_N"/>
</dbReference>
<accession>A0A370DSF8</accession>
<keyword evidence="5" id="KW-1185">Reference proteome</keyword>
<dbReference type="PANTHER" id="PTHR43080">
    <property type="entry name" value="CBS DOMAIN-CONTAINING PROTEIN CBSX3, MITOCHONDRIAL"/>
    <property type="match status" value="1"/>
</dbReference>
<dbReference type="SUPFAM" id="SSF54631">
    <property type="entry name" value="CBS-domain pair"/>
    <property type="match status" value="1"/>
</dbReference>
<proteinExistence type="predicted"/>
<dbReference type="AlphaFoldDB" id="A0A370DSF8"/>
<dbReference type="CDD" id="cd05401">
    <property type="entry name" value="NT_GlnE_GlnD_like"/>
    <property type="match status" value="1"/>
</dbReference>
<dbReference type="CDD" id="cd04587">
    <property type="entry name" value="CBS_pair_CAP-ED_NT_Pol-beta-like_DUF294_assoc"/>
    <property type="match status" value="1"/>
</dbReference>
<dbReference type="InterPro" id="IPR018490">
    <property type="entry name" value="cNMP-bd_dom_sf"/>
</dbReference>